<sequence length="253" mass="30255">MRKTDYSKVAERFDKNPHRQYSEIDKVLENYIKRTAREEYDVLDLACGTGNYLAFQVQAFQDHNINWYGFDATEEMLQIARQKVKGVEFSKGYAENLPYEAERFDFIINNYAFHHFENKSKALDEIKRVLRKEGIFKMLNISPQHMPKWNIYQYFPHAVAEDQKRFWENARIFDEFDKRGFDVKIKVDYRMERIGLSEFLTEVENRDISQLNIISDKHYEQGINRIKEELKKNPNSWIIHEGASLSCIAEKTR</sequence>
<dbReference type="SUPFAM" id="SSF53335">
    <property type="entry name" value="S-adenosyl-L-methionine-dependent methyltransferases"/>
    <property type="match status" value="1"/>
</dbReference>
<gene>
    <name evidence="2" type="ORF">AMJ87_04270</name>
</gene>
<dbReference type="Gene3D" id="3.40.50.150">
    <property type="entry name" value="Vaccinia Virus protein VP39"/>
    <property type="match status" value="1"/>
</dbReference>
<organism evidence="2 3">
    <name type="scientific">candidate division WOR_3 bacterium SM23_60</name>
    <dbReference type="NCBI Taxonomy" id="1703780"/>
    <lineage>
        <taxon>Bacteria</taxon>
        <taxon>Bacteria division WOR-3</taxon>
    </lineage>
</organism>
<dbReference type="AlphaFoldDB" id="A0A0S8GJL6"/>
<dbReference type="PANTHER" id="PTHR42912">
    <property type="entry name" value="METHYLTRANSFERASE"/>
    <property type="match status" value="1"/>
</dbReference>
<dbReference type="EMBL" id="LJUO01000027">
    <property type="protein sequence ID" value="KPK72610.1"/>
    <property type="molecule type" value="Genomic_DNA"/>
</dbReference>
<feature type="domain" description="Methyltransferase" evidence="1">
    <location>
        <begin position="38"/>
        <end position="162"/>
    </location>
</feature>
<accession>A0A0S8GJL6</accession>
<dbReference type="Pfam" id="PF13847">
    <property type="entry name" value="Methyltransf_31"/>
    <property type="match status" value="1"/>
</dbReference>
<dbReference type="InterPro" id="IPR025714">
    <property type="entry name" value="Methyltranfer_dom"/>
</dbReference>
<dbReference type="Proteomes" id="UP000051096">
    <property type="component" value="Unassembled WGS sequence"/>
</dbReference>
<dbReference type="GO" id="GO:0008168">
    <property type="term" value="F:methyltransferase activity"/>
    <property type="evidence" value="ECO:0007669"/>
    <property type="project" value="TreeGrafter"/>
</dbReference>
<dbReference type="InterPro" id="IPR029063">
    <property type="entry name" value="SAM-dependent_MTases_sf"/>
</dbReference>
<evidence type="ECO:0000313" key="3">
    <source>
        <dbReference type="Proteomes" id="UP000051096"/>
    </source>
</evidence>
<protein>
    <recommendedName>
        <fullName evidence="1">Methyltransferase domain-containing protein</fullName>
    </recommendedName>
</protein>
<dbReference type="InterPro" id="IPR050508">
    <property type="entry name" value="Methyltransf_Superfamily"/>
</dbReference>
<proteinExistence type="predicted"/>
<comment type="caution">
    <text evidence="2">The sequence shown here is derived from an EMBL/GenBank/DDBJ whole genome shotgun (WGS) entry which is preliminary data.</text>
</comment>
<dbReference type="CDD" id="cd02440">
    <property type="entry name" value="AdoMet_MTases"/>
    <property type="match status" value="1"/>
</dbReference>
<name>A0A0S8GJL6_UNCW3</name>
<reference evidence="2 3" key="1">
    <citation type="journal article" date="2015" name="Microbiome">
        <title>Genomic resolution of linkages in carbon, nitrogen, and sulfur cycling among widespread estuary sediment bacteria.</title>
        <authorList>
            <person name="Baker B.J."/>
            <person name="Lazar C.S."/>
            <person name="Teske A.P."/>
            <person name="Dick G.J."/>
        </authorList>
    </citation>
    <scope>NUCLEOTIDE SEQUENCE [LARGE SCALE GENOMIC DNA]</scope>
    <source>
        <strain evidence="2">SM23_60</strain>
    </source>
</reference>
<evidence type="ECO:0000259" key="1">
    <source>
        <dbReference type="Pfam" id="PF13847"/>
    </source>
</evidence>
<evidence type="ECO:0000313" key="2">
    <source>
        <dbReference type="EMBL" id="KPK72610.1"/>
    </source>
</evidence>